<dbReference type="Proteomes" id="UP000825935">
    <property type="component" value="Chromosome 16"/>
</dbReference>
<gene>
    <name evidence="2" type="ORF">KP509_16G033300</name>
</gene>
<protein>
    <submittedName>
        <fullName evidence="2">Uncharacterized protein</fullName>
    </submittedName>
</protein>
<organism evidence="2 3">
    <name type="scientific">Ceratopteris richardii</name>
    <name type="common">Triangle waterfern</name>
    <dbReference type="NCBI Taxonomy" id="49495"/>
    <lineage>
        <taxon>Eukaryota</taxon>
        <taxon>Viridiplantae</taxon>
        <taxon>Streptophyta</taxon>
        <taxon>Embryophyta</taxon>
        <taxon>Tracheophyta</taxon>
        <taxon>Polypodiopsida</taxon>
        <taxon>Polypodiidae</taxon>
        <taxon>Polypodiales</taxon>
        <taxon>Pteridineae</taxon>
        <taxon>Pteridaceae</taxon>
        <taxon>Parkerioideae</taxon>
        <taxon>Ceratopteris</taxon>
    </lineage>
</organism>
<reference evidence="2" key="1">
    <citation type="submission" date="2021-08" db="EMBL/GenBank/DDBJ databases">
        <title>WGS assembly of Ceratopteris richardii.</title>
        <authorList>
            <person name="Marchant D.B."/>
            <person name="Chen G."/>
            <person name="Jenkins J."/>
            <person name="Shu S."/>
            <person name="Leebens-Mack J."/>
            <person name="Grimwood J."/>
            <person name="Schmutz J."/>
            <person name="Soltis P."/>
            <person name="Soltis D."/>
            <person name="Chen Z.-H."/>
        </authorList>
    </citation>
    <scope>NUCLEOTIDE SEQUENCE</scope>
    <source>
        <strain evidence="2">Whitten #5841</strain>
        <tissue evidence="2">Leaf</tissue>
    </source>
</reference>
<dbReference type="EMBL" id="CM035421">
    <property type="protein sequence ID" value="KAH7387625.1"/>
    <property type="molecule type" value="Genomic_DNA"/>
</dbReference>
<sequence>MDNEASMACELHLASSSHNLRCPHSSSHDQRRLHSFLAQNRQKEAQDLCRLSSSTSYAGRDWARPSTPSSPLSFVVSAAAMRPQDSGLERDWELYSVEHAEAQNTGVSTDESTSVSYQNDIASSCYTTPPPASHKRKRVLCPPPPPRKSSASQRFPPQPQRTFFCTPEIELFFSSNSTAS</sequence>
<evidence type="ECO:0000313" key="2">
    <source>
        <dbReference type="EMBL" id="KAH7387625.1"/>
    </source>
</evidence>
<evidence type="ECO:0000256" key="1">
    <source>
        <dbReference type="SAM" id="MobiDB-lite"/>
    </source>
</evidence>
<feature type="region of interest" description="Disordered" evidence="1">
    <location>
        <begin position="121"/>
        <end position="161"/>
    </location>
</feature>
<proteinExistence type="predicted"/>
<name>A0A8T2T1Z0_CERRI</name>
<feature type="compositionally biased region" description="Polar residues" evidence="1">
    <location>
        <begin position="149"/>
        <end position="161"/>
    </location>
</feature>
<comment type="caution">
    <text evidence="2">The sequence shown here is derived from an EMBL/GenBank/DDBJ whole genome shotgun (WGS) entry which is preliminary data.</text>
</comment>
<dbReference type="AlphaFoldDB" id="A0A8T2T1Z0"/>
<keyword evidence="3" id="KW-1185">Reference proteome</keyword>
<evidence type="ECO:0000313" key="3">
    <source>
        <dbReference type="Proteomes" id="UP000825935"/>
    </source>
</evidence>
<accession>A0A8T2T1Z0</accession>